<evidence type="ECO:0000256" key="1">
    <source>
        <dbReference type="SAM" id="MobiDB-lite"/>
    </source>
</evidence>
<sequence>MAEDALPDTESTQTQTQNSQVEWSQNNTPAVIPTIWGRLYSTKVSIKGAGCWKKTDRRNPEYYDLIQAEFTLGRALNCTFVMKKDIIKEDIIRNVSKQHFVMKRDLSEPLSPA</sequence>
<accession>A0A1E1W492</accession>
<protein>
    <submittedName>
        <fullName evidence="2">Uncharacterized protein</fullName>
    </submittedName>
</protein>
<name>A0A1E1W492_PECGO</name>
<reference evidence="2" key="1">
    <citation type="submission" date="2015-09" db="EMBL/GenBank/DDBJ databases">
        <title>De novo assembly of Pectinophora gossypiella (Pink Bollworm) gut transcriptome.</title>
        <authorList>
            <person name="Tassone E.E."/>
        </authorList>
    </citation>
    <scope>NUCLEOTIDE SEQUENCE</scope>
</reference>
<feature type="compositionally biased region" description="Low complexity" evidence="1">
    <location>
        <begin position="9"/>
        <end position="20"/>
    </location>
</feature>
<dbReference type="SUPFAM" id="SSF49879">
    <property type="entry name" value="SMAD/FHA domain"/>
    <property type="match status" value="1"/>
</dbReference>
<dbReference type="InterPro" id="IPR008984">
    <property type="entry name" value="SMAD_FHA_dom_sf"/>
</dbReference>
<gene>
    <name evidence="2" type="ORF">g.16881</name>
</gene>
<feature type="region of interest" description="Disordered" evidence="1">
    <location>
        <begin position="1"/>
        <end position="26"/>
    </location>
</feature>
<dbReference type="EMBL" id="GDQN01009259">
    <property type="protein sequence ID" value="JAT81795.1"/>
    <property type="molecule type" value="Transcribed_RNA"/>
</dbReference>
<evidence type="ECO:0000313" key="2">
    <source>
        <dbReference type="EMBL" id="JAT81795.1"/>
    </source>
</evidence>
<dbReference type="OrthoDB" id="40902at2759"/>
<feature type="non-terminal residue" evidence="2">
    <location>
        <position position="113"/>
    </location>
</feature>
<dbReference type="Gene3D" id="2.60.200.20">
    <property type="match status" value="1"/>
</dbReference>
<organism evidence="2">
    <name type="scientific">Pectinophora gossypiella</name>
    <name type="common">Cotton pink bollworm</name>
    <name type="synonym">Depressaria gossypiella</name>
    <dbReference type="NCBI Taxonomy" id="13191"/>
    <lineage>
        <taxon>Eukaryota</taxon>
        <taxon>Metazoa</taxon>
        <taxon>Ecdysozoa</taxon>
        <taxon>Arthropoda</taxon>
        <taxon>Hexapoda</taxon>
        <taxon>Insecta</taxon>
        <taxon>Pterygota</taxon>
        <taxon>Neoptera</taxon>
        <taxon>Endopterygota</taxon>
        <taxon>Lepidoptera</taxon>
        <taxon>Glossata</taxon>
        <taxon>Ditrysia</taxon>
        <taxon>Gelechioidea</taxon>
        <taxon>Gelechiidae</taxon>
        <taxon>Apatetrinae</taxon>
        <taxon>Pectinophora</taxon>
    </lineage>
</organism>
<dbReference type="AlphaFoldDB" id="A0A1E1W492"/>
<proteinExistence type="predicted"/>